<organism evidence="13 14">
    <name type="scientific">Desulfatibacillum alkenivorans DSM 16219</name>
    <dbReference type="NCBI Taxonomy" id="1121393"/>
    <lineage>
        <taxon>Bacteria</taxon>
        <taxon>Pseudomonadati</taxon>
        <taxon>Thermodesulfobacteriota</taxon>
        <taxon>Desulfobacteria</taxon>
        <taxon>Desulfobacterales</taxon>
        <taxon>Desulfatibacillaceae</taxon>
        <taxon>Desulfatibacillum</taxon>
    </lineage>
</organism>
<feature type="binding site" evidence="9">
    <location>
        <begin position="60"/>
        <end position="65"/>
    </location>
    <ligand>
        <name>NAD(+)</name>
        <dbReference type="ChEBI" id="CHEBI:57540"/>
    </ligand>
</feature>
<feature type="domain" description="3-dehydroquinate synthase C-terminal" evidence="12">
    <location>
        <begin position="170"/>
        <end position="309"/>
    </location>
</feature>
<dbReference type="NCBIfam" id="TIGR01357">
    <property type="entry name" value="aroB"/>
    <property type="match status" value="1"/>
</dbReference>
<gene>
    <name evidence="9" type="primary">aroB</name>
    <name evidence="13" type="ORF">SAMN02745216_02222</name>
</gene>
<dbReference type="UniPathway" id="UPA00053">
    <property type="reaction ID" value="UER00085"/>
</dbReference>
<dbReference type="GO" id="GO:0000166">
    <property type="term" value="F:nucleotide binding"/>
    <property type="evidence" value="ECO:0007669"/>
    <property type="project" value="UniProtKB-KW"/>
</dbReference>
<evidence type="ECO:0000256" key="6">
    <source>
        <dbReference type="ARBA" id="ARBA00023027"/>
    </source>
</evidence>
<dbReference type="CDD" id="cd08195">
    <property type="entry name" value="DHQS"/>
    <property type="match status" value="1"/>
</dbReference>
<keyword evidence="4 9" id="KW-0547">Nucleotide-binding</keyword>
<dbReference type="EC" id="4.2.3.4" evidence="9 10"/>
<evidence type="ECO:0000256" key="10">
    <source>
        <dbReference type="NCBIfam" id="TIGR01357"/>
    </source>
</evidence>
<name>A0A1M6LY95_9BACT</name>
<comment type="catalytic activity">
    <reaction evidence="9">
        <text>7-phospho-2-dehydro-3-deoxy-D-arabino-heptonate = 3-dehydroquinate + phosphate</text>
        <dbReference type="Rhea" id="RHEA:21968"/>
        <dbReference type="ChEBI" id="CHEBI:32364"/>
        <dbReference type="ChEBI" id="CHEBI:43474"/>
        <dbReference type="ChEBI" id="CHEBI:58394"/>
        <dbReference type="EC" id="4.2.3.4"/>
    </reaction>
</comment>
<dbReference type="EMBL" id="FQZU01000011">
    <property type="protein sequence ID" value="SHJ76227.1"/>
    <property type="molecule type" value="Genomic_DNA"/>
</dbReference>
<feature type="binding site" evidence="9">
    <location>
        <position position="250"/>
    </location>
    <ligand>
        <name>Zn(2+)</name>
        <dbReference type="ChEBI" id="CHEBI:29105"/>
    </ligand>
</feature>
<evidence type="ECO:0000256" key="1">
    <source>
        <dbReference type="ARBA" id="ARBA00001911"/>
    </source>
</evidence>
<dbReference type="GO" id="GO:0009423">
    <property type="term" value="P:chorismate biosynthetic process"/>
    <property type="evidence" value="ECO:0007669"/>
    <property type="project" value="UniProtKB-UniRule"/>
</dbReference>
<keyword evidence="14" id="KW-1185">Reference proteome</keyword>
<evidence type="ECO:0000256" key="2">
    <source>
        <dbReference type="ARBA" id="ARBA00003485"/>
    </source>
</evidence>
<dbReference type="GO" id="GO:0008652">
    <property type="term" value="P:amino acid biosynthetic process"/>
    <property type="evidence" value="ECO:0007669"/>
    <property type="project" value="UniProtKB-KW"/>
</dbReference>
<dbReference type="InterPro" id="IPR016037">
    <property type="entry name" value="DHQ_synth_AroB"/>
</dbReference>
<evidence type="ECO:0000259" key="12">
    <source>
        <dbReference type="Pfam" id="PF24621"/>
    </source>
</evidence>
<feature type="binding site" evidence="9">
    <location>
        <position position="140"/>
    </location>
    <ligand>
        <name>NAD(+)</name>
        <dbReference type="ChEBI" id="CHEBI:57540"/>
    </ligand>
</feature>
<dbReference type="InterPro" id="IPR030960">
    <property type="entry name" value="DHQS/DOIS_N"/>
</dbReference>
<dbReference type="GO" id="GO:0003856">
    <property type="term" value="F:3-dehydroquinate synthase activity"/>
    <property type="evidence" value="ECO:0007669"/>
    <property type="project" value="UniProtKB-UniRule"/>
</dbReference>
<keyword evidence="3 9" id="KW-0479">Metal-binding</keyword>
<evidence type="ECO:0000259" key="11">
    <source>
        <dbReference type="Pfam" id="PF01761"/>
    </source>
</evidence>
<comment type="pathway">
    <text evidence="9">Metabolic intermediate biosynthesis; chorismate biosynthesis; chorismate from D-erythrose 4-phosphate and phosphoenolpyruvate: step 2/7.</text>
</comment>
<dbReference type="STRING" id="1121393.SAMN02745216_02222"/>
<dbReference type="Gene3D" id="3.40.50.1970">
    <property type="match status" value="1"/>
</dbReference>
<evidence type="ECO:0000256" key="4">
    <source>
        <dbReference type="ARBA" id="ARBA00022741"/>
    </source>
</evidence>
<reference evidence="14" key="1">
    <citation type="submission" date="2016-11" db="EMBL/GenBank/DDBJ databases">
        <authorList>
            <person name="Varghese N."/>
            <person name="Submissions S."/>
        </authorList>
    </citation>
    <scope>NUCLEOTIDE SEQUENCE [LARGE SCALE GENOMIC DNA]</scope>
    <source>
        <strain evidence="14">DSM 16219</strain>
    </source>
</reference>
<dbReference type="AlphaFoldDB" id="A0A1M6LY95"/>
<dbReference type="Pfam" id="PF01761">
    <property type="entry name" value="DHQ_synthase"/>
    <property type="match status" value="1"/>
</dbReference>
<sequence>MVRELKISGKTGNSRIMVGEALKNLGLHLPKGRTVIITDSTVNDLYGNLFPACPVLEIGEGEGNKTLDAVAQLMGELMDLGLDRSCFIAGIGGGIVCDVAGFVASTYLRGVDFGFCPTTLLAQVDASVGGKNGVNYKGYKNMVGVFNQPSFVLCDPQVLKSLPQDELTNGFAEIVKHGAIRDESHFTFLEDNKAKALSLDPEFMAHLIYDSIAIKADVVNQDEKETGIRKILNFGHTFGHALEKTAGVSHGKAVSAGMVMACTLSMDRGLLKASDSERIKKLLKDLGLPLQIDVDPAKALDALAKDKKKLGDAIQFVLLKALGEAVVETISIQDLEKNLG</sequence>
<dbReference type="PANTHER" id="PTHR43622">
    <property type="entry name" value="3-DEHYDROQUINATE SYNTHASE"/>
    <property type="match status" value="1"/>
</dbReference>
<dbReference type="GO" id="GO:0009073">
    <property type="term" value="P:aromatic amino acid family biosynthetic process"/>
    <property type="evidence" value="ECO:0007669"/>
    <property type="project" value="UniProtKB-KW"/>
</dbReference>
<dbReference type="Proteomes" id="UP000183994">
    <property type="component" value="Unassembled WGS sequence"/>
</dbReference>
<evidence type="ECO:0000313" key="13">
    <source>
        <dbReference type="EMBL" id="SHJ76227.1"/>
    </source>
</evidence>
<protein>
    <recommendedName>
        <fullName evidence="9 10">3-dehydroquinate synthase</fullName>
        <shortName evidence="9">DHQS</shortName>
        <ecNumber evidence="9 10">4.2.3.4</ecNumber>
    </recommendedName>
</protein>
<dbReference type="Pfam" id="PF24621">
    <property type="entry name" value="DHQS_C"/>
    <property type="match status" value="1"/>
</dbReference>
<evidence type="ECO:0000256" key="5">
    <source>
        <dbReference type="ARBA" id="ARBA00022833"/>
    </source>
</evidence>
<dbReference type="PIRSF" id="PIRSF001455">
    <property type="entry name" value="DHQ_synth"/>
    <property type="match status" value="1"/>
</dbReference>
<comment type="caution">
    <text evidence="9">Lacks conserved residue(s) required for the propagation of feature annotation.</text>
</comment>
<comment type="function">
    <text evidence="2 9">Catalyzes the conversion of 3-deoxy-D-arabino-heptulosonate 7-phosphate (DAHP) to dehydroquinate (DHQ).</text>
</comment>
<feature type="binding site" evidence="9">
    <location>
        <position position="236"/>
    </location>
    <ligand>
        <name>Zn(2+)</name>
        <dbReference type="ChEBI" id="CHEBI:29105"/>
    </ligand>
</feature>
<feature type="binding site" evidence="9">
    <location>
        <position position="131"/>
    </location>
    <ligand>
        <name>NAD(+)</name>
        <dbReference type="ChEBI" id="CHEBI:57540"/>
    </ligand>
</feature>
<comment type="cofactor">
    <cofactor evidence="1 9">
        <name>NAD(+)</name>
        <dbReference type="ChEBI" id="CHEBI:57540"/>
    </cofactor>
</comment>
<keyword evidence="9" id="KW-0057">Aromatic amino acid biosynthesis</keyword>
<feature type="binding site" evidence="9">
    <location>
        <begin position="118"/>
        <end position="119"/>
    </location>
    <ligand>
        <name>NAD(+)</name>
        <dbReference type="ChEBI" id="CHEBI:57540"/>
    </ligand>
</feature>
<accession>A0A1M6LY95</accession>
<feature type="binding site" evidence="9">
    <location>
        <position position="173"/>
    </location>
    <ligand>
        <name>Zn(2+)</name>
        <dbReference type="ChEBI" id="CHEBI:29105"/>
    </ligand>
</feature>
<keyword evidence="6 9" id="KW-0520">NAD</keyword>
<keyword evidence="5 9" id="KW-0862">Zinc</keyword>
<dbReference type="GO" id="GO:0046872">
    <property type="term" value="F:metal ion binding"/>
    <property type="evidence" value="ECO:0007669"/>
    <property type="project" value="UniProtKB-KW"/>
</dbReference>
<dbReference type="Gene3D" id="1.20.1090.10">
    <property type="entry name" value="Dehydroquinate synthase-like - alpha domain"/>
    <property type="match status" value="1"/>
</dbReference>
<dbReference type="InterPro" id="IPR056179">
    <property type="entry name" value="DHQS_C"/>
</dbReference>
<dbReference type="InterPro" id="IPR030963">
    <property type="entry name" value="DHQ_synth_fam"/>
</dbReference>
<comment type="similarity">
    <text evidence="9">Belongs to the sugar phosphate cyclases superfamily. Dehydroquinate synthase family.</text>
</comment>
<keyword evidence="9" id="KW-0963">Cytoplasm</keyword>
<evidence type="ECO:0000313" key="14">
    <source>
        <dbReference type="Proteomes" id="UP000183994"/>
    </source>
</evidence>
<comment type="cofactor">
    <cofactor evidence="9">
        <name>Co(2+)</name>
        <dbReference type="ChEBI" id="CHEBI:48828"/>
    </cofactor>
    <cofactor evidence="9">
        <name>Zn(2+)</name>
        <dbReference type="ChEBI" id="CHEBI:29105"/>
    </cofactor>
    <text evidence="9">Binds 1 divalent metal cation per subunit. Can use either Co(2+) or Zn(2+).</text>
</comment>
<dbReference type="InterPro" id="IPR050071">
    <property type="entry name" value="Dehydroquinate_synthase"/>
</dbReference>
<dbReference type="OrthoDB" id="9806583at2"/>
<proteinExistence type="inferred from homology"/>
<evidence type="ECO:0000256" key="8">
    <source>
        <dbReference type="ARBA" id="ARBA00023285"/>
    </source>
</evidence>
<dbReference type="PANTHER" id="PTHR43622:SF1">
    <property type="entry name" value="3-DEHYDROQUINATE SYNTHASE"/>
    <property type="match status" value="1"/>
</dbReference>
<evidence type="ECO:0000256" key="7">
    <source>
        <dbReference type="ARBA" id="ARBA00023239"/>
    </source>
</evidence>
<feature type="domain" description="3-dehydroquinate synthase N-terminal" evidence="11">
    <location>
        <begin position="57"/>
        <end position="168"/>
    </location>
</feature>
<keyword evidence="8 9" id="KW-0170">Cobalt</keyword>
<dbReference type="SUPFAM" id="SSF56796">
    <property type="entry name" value="Dehydroquinate synthase-like"/>
    <property type="match status" value="1"/>
</dbReference>
<comment type="subcellular location">
    <subcellularLocation>
        <location evidence="9">Cytoplasm</location>
    </subcellularLocation>
</comment>
<dbReference type="HAMAP" id="MF_00110">
    <property type="entry name" value="DHQ_synthase"/>
    <property type="match status" value="1"/>
</dbReference>
<keyword evidence="7 9" id="KW-0456">Lyase</keyword>
<keyword evidence="9" id="KW-0028">Amino-acid biosynthesis</keyword>
<dbReference type="GO" id="GO:0005737">
    <property type="term" value="C:cytoplasm"/>
    <property type="evidence" value="ECO:0007669"/>
    <property type="project" value="UniProtKB-SubCell"/>
</dbReference>
<evidence type="ECO:0000256" key="3">
    <source>
        <dbReference type="ARBA" id="ARBA00022723"/>
    </source>
</evidence>
<evidence type="ECO:0000256" key="9">
    <source>
        <dbReference type="HAMAP-Rule" id="MF_00110"/>
    </source>
</evidence>